<feature type="binding site" evidence="16">
    <location>
        <position position="74"/>
    </location>
    <ligand>
        <name>[4Fe-4S] cluster</name>
        <dbReference type="ChEBI" id="CHEBI:49883"/>
        <note>4Fe-4S-S-AdoMet</note>
    </ligand>
</feature>
<keyword evidence="7 14" id="KW-0949">S-adenosyl-L-methionine</keyword>
<protein>
    <recommendedName>
        <fullName evidence="14">Coproporphyrinogen-III oxidase</fullName>
        <ecNumber evidence="14">1.3.98.3</ecNumber>
    </recommendedName>
</protein>
<keyword evidence="8 14" id="KW-0479">Metal-binding</keyword>
<comment type="subcellular location">
    <subcellularLocation>
        <location evidence="1 14">Cytoplasm</location>
    </subcellularLocation>
</comment>
<evidence type="ECO:0000256" key="13">
    <source>
        <dbReference type="ARBA" id="ARBA00048321"/>
    </source>
</evidence>
<dbReference type="Gene3D" id="1.10.10.920">
    <property type="match status" value="1"/>
</dbReference>
<dbReference type="EC" id="1.3.98.3" evidence="14"/>
<dbReference type="EMBL" id="JAAGSC010000040">
    <property type="protein sequence ID" value="NDY95774.1"/>
    <property type="molecule type" value="Genomic_DNA"/>
</dbReference>
<accession>A0A845UZ56</accession>
<evidence type="ECO:0000256" key="14">
    <source>
        <dbReference type="PIRNR" id="PIRNR000167"/>
    </source>
</evidence>
<feature type="binding site" evidence="15">
    <location>
        <begin position="73"/>
        <end position="75"/>
    </location>
    <ligand>
        <name>S-adenosyl-L-methionine</name>
        <dbReference type="ChEBI" id="CHEBI:59789"/>
        <label>2</label>
    </ligand>
</feature>
<keyword evidence="12 14" id="KW-0627">Porphyrin biosynthesis</keyword>
<dbReference type="PANTHER" id="PTHR13932">
    <property type="entry name" value="COPROPORPHYRINIGEN III OXIDASE"/>
    <property type="match status" value="1"/>
</dbReference>
<dbReference type="InterPro" id="IPR007197">
    <property type="entry name" value="rSAM"/>
</dbReference>
<dbReference type="PROSITE" id="PS51918">
    <property type="entry name" value="RADICAL_SAM"/>
    <property type="match status" value="1"/>
</dbReference>
<evidence type="ECO:0000256" key="16">
    <source>
        <dbReference type="PIRSR" id="PIRSR000167-2"/>
    </source>
</evidence>
<dbReference type="GO" id="GO:0051989">
    <property type="term" value="F:coproporphyrinogen dehydrogenase activity"/>
    <property type="evidence" value="ECO:0007669"/>
    <property type="project" value="UniProtKB-EC"/>
</dbReference>
<dbReference type="SUPFAM" id="SSF102114">
    <property type="entry name" value="Radical SAM enzymes"/>
    <property type="match status" value="1"/>
</dbReference>
<dbReference type="AlphaFoldDB" id="A0A845UZ56"/>
<keyword evidence="5 14" id="KW-0004">4Fe-4S</keyword>
<evidence type="ECO:0000256" key="10">
    <source>
        <dbReference type="ARBA" id="ARBA00023004"/>
    </source>
</evidence>
<feature type="domain" description="Radical SAM core" evidence="17">
    <location>
        <begin position="52"/>
        <end position="289"/>
    </location>
</feature>
<dbReference type="InterPro" id="IPR006638">
    <property type="entry name" value="Elp3/MiaA/NifB-like_rSAM"/>
</dbReference>
<dbReference type="InterPro" id="IPR034505">
    <property type="entry name" value="Coproporphyrinogen-III_oxidase"/>
</dbReference>
<feature type="binding site" evidence="15">
    <location>
        <position position="190"/>
    </location>
    <ligand>
        <name>S-adenosyl-L-methionine</name>
        <dbReference type="ChEBI" id="CHEBI:59789"/>
        <label>2</label>
    </ligand>
</feature>
<dbReference type="GO" id="GO:0004109">
    <property type="term" value="F:coproporphyrinogen oxidase activity"/>
    <property type="evidence" value="ECO:0007669"/>
    <property type="project" value="InterPro"/>
</dbReference>
<comment type="cofactor">
    <cofactor evidence="14 16">
        <name>[4Fe-4S] cluster</name>
        <dbReference type="ChEBI" id="CHEBI:49883"/>
    </cofactor>
    <text evidence="14 16">Binds 1 [4Fe-4S] cluster. The cluster is coordinated with 3 cysteines and an exchangeable S-adenosyl-L-methionine.</text>
</comment>
<evidence type="ECO:0000256" key="15">
    <source>
        <dbReference type="PIRSR" id="PIRSR000167-1"/>
    </source>
</evidence>
<keyword evidence="9 14" id="KW-0560">Oxidoreductase</keyword>
<feature type="binding site" evidence="15">
    <location>
        <begin position="119"/>
        <end position="120"/>
    </location>
    <ligand>
        <name>S-adenosyl-L-methionine</name>
        <dbReference type="ChEBI" id="CHEBI:59789"/>
        <label>2</label>
    </ligand>
</feature>
<dbReference type="GO" id="GO:0046872">
    <property type="term" value="F:metal ion binding"/>
    <property type="evidence" value="ECO:0007669"/>
    <property type="project" value="UniProtKB-KW"/>
</dbReference>
<dbReference type="UniPathway" id="UPA00251">
    <property type="reaction ID" value="UER00323"/>
</dbReference>
<dbReference type="GO" id="GO:0051539">
    <property type="term" value="F:4 iron, 4 sulfur cluster binding"/>
    <property type="evidence" value="ECO:0007669"/>
    <property type="project" value="UniProtKB-KW"/>
</dbReference>
<dbReference type="CDD" id="cd01335">
    <property type="entry name" value="Radical_SAM"/>
    <property type="match status" value="1"/>
</dbReference>
<evidence type="ECO:0000256" key="7">
    <source>
        <dbReference type="ARBA" id="ARBA00022691"/>
    </source>
</evidence>
<keyword evidence="11 14" id="KW-0411">Iron-sulfur</keyword>
<dbReference type="Proteomes" id="UP000484885">
    <property type="component" value="Unassembled WGS sequence"/>
</dbReference>
<dbReference type="PANTHER" id="PTHR13932:SF6">
    <property type="entry name" value="OXYGEN-INDEPENDENT COPROPORPHYRINOGEN III OXIDASE"/>
    <property type="match status" value="1"/>
</dbReference>
<sequence length="465" mass="52006">MSELIRPTFDVDLIDRYGGEGPRYTSYPTAVQFNERFGPEDFLTAIDESNRLPIPADLSLYVHVPFCSSPCFYCGCNRVITRSATAGDEFLDTLEREMDLVAPRFDADRKVRQLHLGGGTPTFLTVDQLSRLMDMLRARFKFAQDGELGLEVDPRTIDPTGIKRLREIGFNRISIGVQDLDPAVQEAVNRIHDTATVSATIGAARAVGFESISVDLIYGLPLQTTTGFAQTVETMVSLKPDRLSLFNYAHLPHLFKGQTRIKSEQLPNPTTKLAIFRNTLSRLLDSGYEFVGMDHFALPGDSMVKARANGTLVRNFQGYSTHGGLDLVSFGPSAISQIGDSFAQNHRKLPDWRIAIEQEGHPATCRGLTRTTDDRVRAEIIERIMCTGALVYADLERLFELSFRSYFSEELQRLEPLAEDGLIEWQKGGFTVTAAGLMFLRAIAKVFDAYLTPNRQQQGRFSRIV</sequence>
<organism evidence="18 19">
    <name type="scientific">Wenzhouxiangella limi</name>
    <dbReference type="NCBI Taxonomy" id="2707351"/>
    <lineage>
        <taxon>Bacteria</taxon>
        <taxon>Pseudomonadati</taxon>
        <taxon>Pseudomonadota</taxon>
        <taxon>Gammaproteobacteria</taxon>
        <taxon>Chromatiales</taxon>
        <taxon>Wenzhouxiangellaceae</taxon>
        <taxon>Wenzhouxiangella</taxon>
    </lineage>
</organism>
<evidence type="ECO:0000256" key="5">
    <source>
        <dbReference type="ARBA" id="ARBA00022485"/>
    </source>
</evidence>
<evidence type="ECO:0000313" key="19">
    <source>
        <dbReference type="Proteomes" id="UP000484885"/>
    </source>
</evidence>
<dbReference type="Pfam" id="PF04055">
    <property type="entry name" value="Radical_SAM"/>
    <property type="match status" value="1"/>
</dbReference>
<evidence type="ECO:0000256" key="3">
    <source>
        <dbReference type="ARBA" id="ARBA00005493"/>
    </source>
</evidence>
<evidence type="ECO:0000256" key="8">
    <source>
        <dbReference type="ARBA" id="ARBA00022723"/>
    </source>
</evidence>
<dbReference type="NCBIfam" id="TIGR00538">
    <property type="entry name" value="hemN"/>
    <property type="match status" value="1"/>
</dbReference>
<comment type="caution">
    <text evidence="18">The sequence shown here is derived from an EMBL/GenBank/DDBJ whole genome shotgun (WGS) entry which is preliminary data.</text>
</comment>
<comment type="subunit">
    <text evidence="4">Monomer.</text>
</comment>
<keyword evidence="6 14" id="KW-0963">Cytoplasm</keyword>
<feature type="binding site" evidence="16">
    <location>
        <position position="71"/>
    </location>
    <ligand>
        <name>[4Fe-4S] cluster</name>
        <dbReference type="ChEBI" id="CHEBI:49883"/>
        <note>4Fe-4S-S-AdoMet</note>
    </ligand>
</feature>
<evidence type="ECO:0000256" key="11">
    <source>
        <dbReference type="ARBA" id="ARBA00023014"/>
    </source>
</evidence>
<evidence type="ECO:0000256" key="4">
    <source>
        <dbReference type="ARBA" id="ARBA00011245"/>
    </source>
</evidence>
<gene>
    <name evidence="18" type="primary">hemN</name>
    <name evidence="18" type="ORF">G3I74_08545</name>
</gene>
<feature type="binding site" evidence="15">
    <location>
        <position position="151"/>
    </location>
    <ligand>
        <name>S-adenosyl-L-methionine</name>
        <dbReference type="ChEBI" id="CHEBI:59789"/>
        <label>1</label>
    </ligand>
</feature>
<dbReference type="InterPro" id="IPR058240">
    <property type="entry name" value="rSAM_sf"/>
</dbReference>
<feature type="binding site" evidence="15">
    <location>
        <position position="335"/>
    </location>
    <ligand>
        <name>S-adenosyl-L-methionine</name>
        <dbReference type="ChEBI" id="CHEBI:59789"/>
        <label>1</label>
    </ligand>
</feature>
<feature type="binding site" evidence="15">
    <location>
        <position position="118"/>
    </location>
    <ligand>
        <name>S-adenosyl-L-methionine</name>
        <dbReference type="ChEBI" id="CHEBI:59789"/>
        <label>1</label>
    </ligand>
</feature>
<keyword evidence="19" id="KW-1185">Reference proteome</keyword>
<dbReference type="SMART" id="SM00729">
    <property type="entry name" value="Elp3"/>
    <property type="match status" value="1"/>
</dbReference>
<dbReference type="RefSeq" id="WP_164211155.1">
    <property type="nucleotide sequence ID" value="NZ_JAAGSC010000040.1"/>
</dbReference>
<proteinExistence type="inferred from homology"/>
<keyword evidence="10 14" id="KW-0408">Iron</keyword>
<dbReference type="PIRSF" id="PIRSF000167">
    <property type="entry name" value="HemN"/>
    <property type="match status" value="1"/>
</dbReference>
<dbReference type="Pfam" id="PF06969">
    <property type="entry name" value="HemN_C"/>
    <property type="match status" value="1"/>
</dbReference>
<dbReference type="InterPro" id="IPR004558">
    <property type="entry name" value="Coprogen_oxidase_HemN"/>
</dbReference>
<dbReference type="SFLD" id="SFLDS00029">
    <property type="entry name" value="Radical_SAM"/>
    <property type="match status" value="1"/>
</dbReference>
<evidence type="ECO:0000256" key="6">
    <source>
        <dbReference type="ARBA" id="ARBA00022490"/>
    </source>
</evidence>
<dbReference type="InterPro" id="IPR010723">
    <property type="entry name" value="HemN_C"/>
</dbReference>
<comment type="pathway">
    <text evidence="2 14">Porphyrin-containing compound metabolism; protoporphyrin-IX biosynthesis; protoporphyrinogen-IX from coproporphyrinogen-III (AdoMet route): step 1/1.</text>
</comment>
<dbReference type="SFLD" id="SFLDG01065">
    <property type="entry name" value="anaerobic_coproporphyrinogen-I"/>
    <property type="match status" value="1"/>
</dbReference>
<dbReference type="GO" id="GO:0005737">
    <property type="term" value="C:cytoplasm"/>
    <property type="evidence" value="ECO:0007669"/>
    <property type="project" value="UniProtKB-SubCell"/>
</dbReference>
<dbReference type="Gene3D" id="3.30.750.200">
    <property type="match status" value="1"/>
</dbReference>
<evidence type="ECO:0000313" key="18">
    <source>
        <dbReference type="EMBL" id="NDY95774.1"/>
    </source>
</evidence>
<feature type="binding site" evidence="15">
    <location>
        <position position="61"/>
    </location>
    <ligand>
        <name>S-adenosyl-L-methionine</name>
        <dbReference type="ChEBI" id="CHEBI:59789"/>
        <label>1</label>
    </ligand>
</feature>
<feature type="binding site" evidence="15">
    <location>
        <position position="178"/>
    </location>
    <ligand>
        <name>S-adenosyl-L-methionine</name>
        <dbReference type="ChEBI" id="CHEBI:59789"/>
        <label>2</label>
    </ligand>
</feature>
<evidence type="ECO:0000256" key="9">
    <source>
        <dbReference type="ARBA" id="ARBA00023002"/>
    </source>
</evidence>
<feature type="binding site" evidence="15">
    <location>
        <position position="249"/>
    </location>
    <ligand>
        <name>S-adenosyl-L-methionine</name>
        <dbReference type="ChEBI" id="CHEBI:59789"/>
        <label>2</label>
    </ligand>
</feature>
<feature type="binding site" evidence="15">
    <location>
        <position position="215"/>
    </location>
    <ligand>
        <name>S-adenosyl-L-methionine</name>
        <dbReference type="ChEBI" id="CHEBI:59789"/>
        <label>2</label>
    </ligand>
</feature>
<comment type="similarity">
    <text evidence="3 14">Belongs to the anaerobic coproporphyrinogen-III oxidase family.</text>
</comment>
<evidence type="ECO:0000256" key="1">
    <source>
        <dbReference type="ARBA" id="ARBA00004496"/>
    </source>
</evidence>
<evidence type="ECO:0000256" key="2">
    <source>
        <dbReference type="ARBA" id="ARBA00004785"/>
    </source>
</evidence>
<evidence type="ECO:0000256" key="12">
    <source>
        <dbReference type="ARBA" id="ARBA00023244"/>
    </source>
</evidence>
<evidence type="ECO:0000259" key="17">
    <source>
        <dbReference type="PROSITE" id="PS51918"/>
    </source>
</evidence>
<name>A0A845UZ56_9GAMM</name>
<dbReference type="GO" id="GO:0006782">
    <property type="term" value="P:protoporphyrinogen IX biosynthetic process"/>
    <property type="evidence" value="ECO:0007669"/>
    <property type="project" value="UniProtKB-UniPathway"/>
</dbReference>
<feature type="binding site" evidence="16">
    <location>
        <position position="67"/>
    </location>
    <ligand>
        <name>[4Fe-4S] cluster</name>
        <dbReference type="ChEBI" id="CHEBI:49883"/>
        <note>4Fe-4S-S-AdoMet</note>
    </ligand>
</feature>
<comment type="catalytic activity">
    <reaction evidence="13 14">
        <text>coproporphyrinogen III + 2 S-adenosyl-L-methionine = protoporphyrinogen IX + 2 5'-deoxyadenosine + 2 L-methionine + 2 CO2</text>
        <dbReference type="Rhea" id="RHEA:15425"/>
        <dbReference type="ChEBI" id="CHEBI:16526"/>
        <dbReference type="ChEBI" id="CHEBI:17319"/>
        <dbReference type="ChEBI" id="CHEBI:57307"/>
        <dbReference type="ChEBI" id="CHEBI:57309"/>
        <dbReference type="ChEBI" id="CHEBI:57844"/>
        <dbReference type="ChEBI" id="CHEBI:59789"/>
        <dbReference type="EC" id="1.3.98.3"/>
    </reaction>
</comment>
<reference evidence="18 19" key="1">
    <citation type="submission" date="2020-02" db="EMBL/GenBank/DDBJ databases">
        <authorList>
            <person name="Zhang X.-Y."/>
        </authorList>
    </citation>
    <scope>NUCLEOTIDE SEQUENCE [LARGE SCALE GENOMIC DNA]</scope>
    <source>
        <strain evidence="18 19">C33</strain>
    </source>
</reference>